<reference evidence="2 3" key="1">
    <citation type="journal article" date="2016" name="Eur. J. Clin. Microbiol. Infect. Dis.">
        <title>Whole genome sequencing as a tool for phylogenetic analysis of clinical strains of Mitis group streptococci.</title>
        <authorList>
            <person name="Rasmussen L.H."/>
            <person name="Dargis R."/>
            <person name="Hojholt K."/>
            <person name="Christensen J.J."/>
            <person name="Skovgaard O."/>
            <person name="Justesen U.S."/>
            <person name="Rosenvinge F.S."/>
            <person name="Moser C."/>
            <person name="Lukjancenko O."/>
            <person name="Rasmussen S."/>
            <person name="Nielsen X.C."/>
        </authorList>
    </citation>
    <scope>NUCLEOTIDE SEQUENCE [LARGE SCALE GENOMIC DNA]</scope>
    <source>
        <strain evidence="2 3">OD_321121_09</strain>
    </source>
</reference>
<organism evidence="2 3">
    <name type="scientific">Streptococcus oralis subsp. oralis</name>
    <dbReference type="NCBI Taxonomy" id="1891914"/>
    <lineage>
        <taxon>Bacteria</taxon>
        <taxon>Bacillati</taxon>
        <taxon>Bacillota</taxon>
        <taxon>Bacilli</taxon>
        <taxon>Lactobacillales</taxon>
        <taxon>Streptococcaceae</taxon>
        <taxon>Streptococcus</taxon>
    </lineage>
</organism>
<comment type="caution">
    <text evidence="2">The sequence shown here is derived from an EMBL/GenBank/DDBJ whole genome shotgun (WGS) entry which is preliminary data.</text>
</comment>
<keyword evidence="1" id="KW-0812">Transmembrane</keyword>
<feature type="transmembrane region" description="Helical" evidence="1">
    <location>
        <begin position="7"/>
        <end position="24"/>
    </location>
</feature>
<keyword evidence="1" id="KW-0472">Membrane</keyword>
<dbReference type="Proteomes" id="UP000193961">
    <property type="component" value="Unassembled WGS sequence"/>
</dbReference>
<proteinExistence type="predicted"/>
<accession>A0A1X1HZ13</accession>
<name>A0A1X1HZ13_STROR</name>
<keyword evidence="1" id="KW-1133">Transmembrane helix</keyword>
<dbReference type="AlphaFoldDB" id="A0A1X1HZ13"/>
<sequence length="69" mass="8095">MIKKYRICFFCMFVFALLSVYNPLGFGSALGVMFSILAFLFFLAFLLYWGKVKLILLSLIIKDIRNKMR</sequence>
<protein>
    <submittedName>
        <fullName evidence="2">Uncharacterized protein</fullName>
    </submittedName>
</protein>
<evidence type="ECO:0000256" key="1">
    <source>
        <dbReference type="SAM" id="Phobius"/>
    </source>
</evidence>
<gene>
    <name evidence="2" type="ORF">B7715_06880</name>
</gene>
<evidence type="ECO:0000313" key="3">
    <source>
        <dbReference type="Proteomes" id="UP000193961"/>
    </source>
</evidence>
<evidence type="ECO:0000313" key="2">
    <source>
        <dbReference type="EMBL" id="ORO66094.1"/>
    </source>
</evidence>
<dbReference type="EMBL" id="NCUQ01000010">
    <property type="protein sequence ID" value="ORO66094.1"/>
    <property type="molecule type" value="Genomic_DNA"/>
</dbReference>